<proteinExistence type="predicted"/>
<sequence length="231" mass="25078">HRLVAAGIDRPEAAIDVEVLARHVLGWSRAQWFSSNRELAPEGFHTKADPLVARRCQREPVAQIVGIREFWGLDIEVTPDVLTPRPESELLVETTLAKLVNRSAPWTIVDVGTGSGCLAIALASELPLAHLVATDVSPSALRVARRNAARHQTNDRTTFLETRFLNGLDGPYDLVVSNPPYIPDREMAKLPPEVGLHEPDCALRGGPDGLDPARSLANAAASCLRVGGWLL</sequence>
<dbReference type="EC" id="2.1.1.297" evidence="1"/>
<dbReference type="NCBIfam" id="TIGR03534">
    <property type="entry name" value="RF_mod_PrmC"/>
    <property type="match status" value="1"/>
</dbReference>
<feature type="domain" description="Release factor glutamine methyltransferase N-terminal" evidence="7">
    <location>
        <begin position="2"/>
        <end position="66"/>
    </location>
</feature>
<dbReference type="Pfam" id="PF17827">
    <property type="entry name" value="PrmC_N"/>
    <property type="match status" value="1"/>
</dbReference>
<dbReference type="CDD" id="cd02440">
    <property type="entry name" value="AdoMet_MTases"/>
    <property type="match status" value="1"/>
</dbReference>
<evidence type="ECO:0000259" key="7">
    <source>
        <dbReference type="Pfam" id="PF17827"/>
    </source>
</evidence>
<dbReference type="GO" id="GO:0102559">
    <property type="term" value="F:peptide chain release factor N(5)-glutamine methyltransferase activity"/>
    <property type="evidence" value="ECO:0007669"/>
    <property type="project" value="UniProtKB-EC"/>
</dbReference>
<name>A0A383EFV4_9ZZZZ</name>
<dbReference type="InterPro" id="IPR019874">
    <property type="entry name" value="RF_methyltr_PrmC"/>
</dbReference>
<dbReference type="InterPro" id="IPR002052">
    <property type="entry name" value="DNA_methylase_N6_adenine_CS"/>
</dbReference>
<protein>
    <recommendedName>
        <fullName evidence="1">peptide chain release factor N(5)-glutamine methyltransferase</fullName>
        <ecNumber evidence="1">2.1.1.297</ecNumber>
    </recommendedName>
</protein>
<dbReference type="NCBIfam" id="TIGR00536">
    <property type="entry name" value="hemK_fam"/>
    <property type="match status" value="1"/>
</dbReference>
<evidence type="ECO:0000256" key="5">
    <source>
        <dbReference type="ARBA" id="ARBA00048391"/>
    </source>
</evidence>
<gene>
    <name evidence="8" type="ORF">METZ01_LOCUS508074</name>
</gene>
<evidence type="ECO:0000313" key="8">
    <source>
        <dbReference type="EMBL" id="SVE55220.1"/>
    </source>
</evidence>
<dbReference type="PANTHER" id="PTHR18895">
    <property type="entry name" value="HEMK METHYLTRANSFERASE"/>
    <property type="match status" value="1"/>
</dbReference>
<feature type="non-terminal residue" evidence="8">
    <location>
        <position position="231"/>
    </location>
</feature>
<dbReference type="Gene3D" id="1.10.8.10">
    <property type="entry name" value="DNA helicase RuvA subunit, C-terminal domain"/>
    <property type="match status" value="1"/>
</dbReference>
<dbReference type="InterPro" id="IPR050320">
    <property type="entry name" value="N5-glutamine_MTase"/>
</dbReference>
<keyword evidence="3" id="KW-0808">Transferase</keyword>
<dbReference type="GO" id="GO:0003676">
    <property type="term" value="F:nucleic acid binding"/>
    <property type="evidence" value="ECO:0007669"/>
    <property type="project" value="InterPro"/>
</dbReference>
<dbReference type="PROSITE" id="PS00092">
    <property type="entry name" value="N6_MTASE"/>
    <property type="match status" value="1"/>
</dbReference>
<feature type="domain" description="Methyltransferase small" evidence="6">
    <location>
        <begin position="89"/>
        <end position="185"/>
    </location>
</feature>
<keyword evidence="2" id="KW-0489">Methyltransferase</keyword>
<dbReference type="PANTHER" id="PTHR18895:SF74">
    <property type="entry name" value="MTRF1L RELEASE FACTOR GLUTAMINE METHYLTRANSFERASE"/>
    <property type="match status" value="1"/>
</dbReference>
<organism evidence="8">
    <name type="scientific">marine metagenome</name>
    <dbReference type="NCBI Taxonomy" id="408172"/>
    <lineage>
        <taxon>unclassified sequences</taxon>
        <taxon>metagenomes</taxon>
        <taxon>ecological metagenomes</taxon>
    </lineage>
</organism>
<accession>A0A383EFV4</accession>
<evidence type="ECO:0000256" key="3">
    <source>
        <dbReference type="ARBA" id="ARBA00022679"/>
    </source>
</evidence>
<dbReference type="AlphaFoldDB" id="A0A383EFV4"/>
<dbReference type="Pfam" id="PF05175">
    <property type="entry name" value="MTS"/>
    <property type="match status" value="1"/>
</dbReference>
<evidence type="ECO:0000256" key="1">
    <source>
        <dbReference type="ARBA" id="ARBA00012771"/>
    </source>
</evidence>
<dbReference type="SUPFAM" id="SSF53335">
    <property type="entry name" value="S-adenosyl-L-methionine-dependent methyltransferases"/>
    <property type="match status" value="1"/>
</dbReference>
<dbReference type="InterPro" id="IPR007848">
    <property type="entry name" value="Small_mtfrase_dom"/>
</dbReference>
<keyword evidence="4" id="KW-0949">S-adenosyl-L-methionine</keyword>
<dbReference type="InterPro" id="IPR004556">
    <property type="entry name" value="HemK-like"/>
</dbReference>
<dbReference type="Gene3D" id="3.40.50.150">
    <property type="entry name" value="Vaccinia Virus protein VP39"/>
    <property type="match status" value="1"/>
</dbReference>
<dbReference type="InterPro" id="IPR040758">
    <property type="entry name" value="PrmC_N"/>
</dbReference>
<feature type="non-terminal residue" evidence="8">
    <location>
        <position position="1"/>
    </location>
</feature>
<evidence type="ECO:0000256" key="4">
    <source>
        <dbReference type="ARBA" id="ARBA00022691"/>
    </source>
</evidence>
<dbReference type="InterPro" id="IPR029063">
    <property type="entry name" value="SAM-dependent_MTases_sf"/>
</dbReference>
<evidence type="ECO:0000256" key="2">
    <source>
        <dbReference type="ARBA" id="ARBA00022603"/>
    </source>
</evidence>
<comment type="catalytic activity">
    <reaction evidence="5">
        <text>L-glutaminyl-[peptide chain release factor] + S-adenosyl-L-methionine = N(5)-methyl-L-glutaminyl-[peptide chain release factor] + S-adenosyl-L-homocysteine + H(+)</text>
        <dbReference type="Rhea" id="RHEA:42896"/>
        <dbReference type="Rhea" id="RHEA-COMP:10271"/>
        <dbReference type="Rhea" id="RHEA-COMP:10272"/>
        <dbReference type="ChEBI" id="CHEBI:15378"/>
        <dbReference type="ChEBI" id="CHEBI:30011"/>
        <dbReference type="ChEBI" id="CHEBI:57856"/>
        <dbReference type="ChEBI" id="CHEBI:59789"/>
        <dbReference type="ChEBI" id="CHEBI:61891"/>
        <dbReference type="EC" id="2.1.1.297"/>
    </reaction>
</comment>
<reference evidence="8" key="1">
    <citation type="submission" date="2018-05" db="EMBL/GenBank/DDBJ databases">
        <authorList>
            <person name="Lanie J.A."/>
            <person name="Ng W.-L."/>
            <person name="Kazmierczak K.M."/>
            <person name="Andrzejewski T.M."/>
            <person name="Davidsen T.M."/>
            <person name="Wayne K.J."/>
            <person name="Tettelin H."/>
            <person name="Glass J.I."/>
            <person name="Rusch D."/>
            <person name="Podicherti R."/>
            <person name="Tsui H.-C.T."/>
            <person name="Winkler M.E."/>
        </authorList>
    </citation>
    <scope>NUCLEOTIDE SEQUENCE</scope>
</reference>
<dbReference type="GO" id="GO:0032259">
    <property type="term" value="P:methylation"/>
    <property type="evidence" value="ECO:0007669"/>
    <property type="project" value="UniProtKB-KW"/>
</dbReference>
<evidence type="ECO:0000259" key="6">
    <source>
        <dbReference type="Pfam" id="PF05175"/>
    </source>
</evidence>
<dbReference type="EMBL" id="UINC01225241">
    <property type="protein sequence ID" value="SVE55220.1"/>
    <property type="molecule type" value="Genomic_DNA"/>
</dbReference>